<dbReference type="EMBL" id="JAUDFV010000154">
    <property type="protein sequence ID" value="KAL2716459.1"/>
    <property type="molecule type" value="Genomic_DNA"/>
</dbReference>
<proteinExistence type="predicted"/>
<evidence type="ECO:0000256" key="1">
    <source>
        <dbReference type="SAM" id="MobiDB-lite"/>
    </source>
</evidence>
<organism evidence="2 3">
    <name type="scientific">Vespula squamosa</name>
    <name type="common">Southern yellow jacket</name>
    <name type="synonym">Wasp</name>
    <dbReference type="NCBI Taxonomy" id="30214"/>
    <lineage>
        <taxon>Eukaryota</taxon>
        <taxon>Metazoa</taxon>
        <taxon>Ecdysozoa</taxon>
        <taxon>Arthropoda</taxon>
        <taxon>Hexapoda</taxon>
        <taxon>Insecta</taxon>
        <taxon>Pterygota</taxon>
        <taxon>Neoptera</taxon>
        <taxon>Endopterygota</taxon>
        <taxon>Hymenoptera</taxon>
        <taxon>Apocrita</taxon>
        <taxon>Aculeata</taxon>
        <taxon>Vespoidea</taxon>
        <taxon>Vespidae</taxon>
        <taxon>Vespinae</taxon>
        <taxon>Vespula</taxon>
    </lineage>
</organism>
<reference evidence="2 3" key="1">
    <citation type="journal article" date="2024" name="Ann. Entomol. Soc. Am.">
        <title>Genomic analyses of the southern and eastern yellowjacket wasps (Hymenoptera: Vespidae) reveal evolutionary signatures of social life.</title>
        <authorList>
            <person name="Catto M.A."/>
            <person name="Caine P.B."/>
            <person name="Orr S.E."/>
            <person name="Hunt B.G."/>
            <person name="Goodisman M.A.D."/>
        </authorList>
    </citation>
    <scope>NUCLEOTIDE SEQUENCE [LARGE SCALE GENOMIC DNA]</scope>
    <source>
        <strain evidence="2">233</strain>
        <tissue evidence="2">Head and thorax</tissue>
    </source>
</reference>
<keyword evidence="3" id="KW-1185">Reference proteome</keyword>
<feature type="region of interest" description="Disordered" evidence="1">
    <location>
        <begin position="1"/>
        <end position="49"/>
    </location>
</feature>
<evidence type="ECO:0000313" key="2">
    <source>
        <dbReference type="EMBL" id="KAL2716459.1"/>
    </source>
</evidence>
<name>A0ABD2A751_VESSQ</name>
<gene>
    <name evidence="2" type="ORF">V1478_014135</name>
</gene>
<sequence length="198" mass="22393">MVSEINRKPRSTNKSGHEDMNDPSLRESEDQALLPVHPNQDGGGSGWYASSSITESTFESLALDVSYAGLDVSSRDLVDHATSSYRETREGTGGGRDEDIERKGKMNRDDLWEDIGVVDYLERKLGPPDESTPEERVEALREVLAETDIHEGDGDLSDFLFHIARTKHGRIYIRVIRTLLLNRGRKDSFDNKYYSKIF</sequence>
<feature type="compositionally biased region" description="Basic and acidic residues" evidence="1">
    <location>
        <begin position="15"/>
        <end position="29"/>
    </location>
</feature>
<dbReference type="AlphaFoldDB" id="A0ABD2A751"/>
<comment type="caution">
    <text evidence="2">The sequence shown here is derived from an EMBL/GenBank/DDBJ whole genome shotgun (WGS) entry which is preliminary data.</text>
</comment>
<evidence type="ECO:0000313" key="3">
    <source>
        <dbReference type="Proteomes" id="UP001607302"/>
    </source>
</evidence>
<protein>
    <submittedName>
        <fullName evidence="2">Trafficking kinesin-binding protein milt isoform X2</fullName>
    </submittedName>
</protein>
<dbReference type="Proteomes" id="UP001607302">
    <property type="component" value="Unassembled WGS sequence"/>
</dbReference>
<feature type="compositionally biased region" description="Basic and acidic residues" evidence="1">
    <location>
        <begin position="86"/>
        <end position="105"/>
    </location>
</feature>
<accession>A0ABD2A751</accession>
<feature type="region of interest" description="Disordered" evidence="1">
    <location>
        <begin position="82"/>
        <end position="105"/>
    </location>
</feature>